<proteinExistence type="predicted"/>
<dbReference type="Proteomes" id="UP001205337">
    <property type="component" value="Unassembled WGS sequence"/>
</dbReference>
<sequence length="758" mass="83200">MTESNSETGPQFEKRVLALARAIHDPLGTQGAEIYEGRERDSVFTNESQVHVYEVTTLRTKEKAEYDGQKLVDMMKSLAAKPENLYRSVNGWFVTREEPTPEQRTVIQALAKKNALPLKAISASTLLQRICNSELYLQQRDSAPFGSLAYAPAASGAGFRVDVDFETIGNGPRSVGNVSDALLGGRHIVLTGDFGVGKSHGLREIYRSLRRDHFRGNKLTRFPVHINLRDCVGLRTPAEIFRRHAEDIGFVEERSLISAWRSGGVVLLLDGFDEIVPVRWMGNAADLREVRWEAMAPIRRLVEETPEGTGIIICGRPNYFSTNDEMKVALGFDSRADSIFLADFDHGQIAEYLQKASVDWQVPDWIPGRPLLLGYLASMHEVSGDSEEMDRSVAWRQLLQAICQRESRMFAAVRAETIEAIVARVATLARSAGNEIGPIGMDLMRAAFIAVNNRQPDEEGLQLLLRLPGLSVDGGSPDESRVFVDLDLADTAYGIDLAGYLSAPHAEHPLKSVASWVSAASDLGVAVASDVATENGVTGAAVLAVAKTRDSSGQFDAILADVLRVAEKQGVDEDRLKQDYLVEGVIFDELELSGEEHVLGYVRFQDCIFHSVDLSAVEQGGSYPVFKRGLIGLLNGVTAVPSWLEDSFVDVEIERFSSSSQTTSGIMQLNLSPLDKIALSILKKIYGQRGTGRKEGALSRGLDLSLREQVPGVISEMISAGWIQKNTAGKSIIYVPVKSRRSEALQALEAPGDFRLRR</sequence>
<dbReference type="Gene3D" id="3.40.50.300">
    <property type="entry name" value="P-loop containing nucleotide triphosphate hydrolases"/>
    <property type="match status" value="1"/>
</dbReference>
<dbReference type="RefSeq" id="WP_258797796.1">
    <property type="nucleotide sequence ID" value="NZ_JANTHX010000004.1"/>
</dbReference>
<keyword evidence="2" id="KW-1185">Reference proteome</keyword>
<dbReference type="SUPFAM" id="SSF52540">
    <property type="entry name" value="P-loop containing nucleoside triphosphate hydrolases"/>
    <property type="match status" value="1"/>
</dbReference>
<reference evidence="1 2" key="1">
    <citation type="submission" date="2022-08" db="EMBL/GenBank/DDBJ databases">
        <authorList>
            <person name="Li F."/>
        </authorList>
    </citation>
    <scope>NUCLEOTIDE SEQUENCE [LARGE SCALE GENOMIC DNA]</scope>
    <source>
        <strain evidence="1 2">10F1B-8-1</strain>
    </source>
</reference>
<evidence type="ECO:0008006" key="3">
    <source>
        <dbReference type="Google" id="ProtNLM"/>
    </source>
</evidence>
<dbReference type="EMBL" id="JANTHX010000004">
    <property type="protein sequence ID" value="MCS0498793.1"/>
    <property type="molecule type" value="Genomic_DNA"/>
</dbReference>
<organism evidence="1 2">
    <name type="scientific">Protaetiibacter mangrovi</name>
    <dbReference type="NCBI Taxonomy" id="2970926"/>
    <lineage>
        <taxon>Bacteria</taxon>
        <taxon>Bacillati</taxon>
        <taxon>Actinomycetota</taxon>
        <taxon>Actinomycetes</taxon>
        <taxon>Micrococcales</taxon>
        <taxon>Microbacteriaceae</taxon>
        <taxon>Protaetiibacter</taxon>
    </lineage>
</organism>
<accession>A0ABT1ZDL3</accession>
<dbReference type="InterPro" id="IPR027417">
    <property type="entry name" value="P-loop_NTPase"/>
</dbReference>
<comment type="caution">
    <text evidence="1">The sequence shown here is derived from an EMBL/GenBank/DDBJ whole genome shotgun (WGS) entry which is preliminary data.</text>
</comment>
<name>A0ABT1ZDL3_9MICO</name>
<gene>
    <name evidence="1" type="ORF">NUH29_04405</name>
</gene>
<evidence type="ECO:0000313" key="1">
    <source>
        <dbReference type="EMBL" id="MCS0498793.1"/>
    </source>
</evidence>
<evidence type="ECO:0000313" key="2">
    <source>
        <dbReference type="Proteomes" id="UP001205337"/>
    </source>
</evidence>
<protein>
    <recommendedName>
        <fullName evidence="3">NACHT domain-containing protein</fullName>
    </recommendedName>
</protein>